<protein>
    <submittedName>
        <fullName evidence="4">(R)-stereoselective amidase</fullName>
        <ecNumber evidence="4">3.5.1.100</ecNumber>
    </submittedName>
</protein>
<keyword evidence="5" id="KW-1185">Reference proteome</keyword>
<dbReference type="Pfam" id="PF00795">
    <property type="entry name" value="CN_hydrolase"/>
    <property type="match status" value="1"/>
</dbReference>
<gene>
    <name evidence="4" type="primary">ramA_1</name>
    <name evidence="4" type="ORF">TM5383_01335</name>
</gene>
<dbReference type="OrthoDB" id="9811121at2"/>
<dbReference type="STRING" id="340021.TM5383_01335"/>
<comment type="similarity">
    <text evidence="1">Belongs to the carbon-nitrogen hydrolase superfamily. NIT1/NIT2 family.</text>
</comment>
<dbReference type="PROSITE" id="PS01227">
    <property type="entry name" value="UPF0012"/>
    <property type="match status" value="1"/>
</dbReference>
<dbReference type="InterPro" id="IPR003010">
    <property type="entry name" value="C-N_Hydrolase"/>
</dbReference>
<dbReference type="InterPro" id="IPR001110">
    <property type="entry name" value="UPF0012_CS"/>
</dbReference>
<dbReference type="CDD" id="cd07572">
    <property type="entry name" value="nit"/>
    <property type="match status" value="1"/>
</dbReference>
<dbReference type="RefSeq" id="WP_058318214.1">
    <property type="nucleotide sequence ID" value="NZ_CYSF01000006.1"/>
</dbReference>
<evidence type="ECO:0000259" key="3">
    <source>
        <dbReference type="PROSITE" id="PS50263"/>
    </source>
</evidence>
<keyword evidence="2 4" id="KW-0378">Hydrolase</keyword>
<dbReference type="PANTHER" id="PTHR23088:SF27">
    <property type="entry name" value="DEAMINATED GLUTATHIONE AMIDASE"/>
    <property type="match status" value="1"/>
</dbReference>
<organism evidence="4 5">
    <name type="scientific">Thalassovita mediterranea</name>
    <dbReference type="NCBI Taxonomy" id="340021"/>
    <lineage>
        <taxon>Bacteria</taxon>
        <taxon>Pseudomonadati</taxon>
        <taxon>Pseudomonadota</taxon>
        <taxon>Alphaproteobacteria</taxon>
        <taxon>Rhodobacterales</taxon>
        <taxon>Roseobacteraceae</taxon>
        <taxon>Thalassovita</taxon>
    </lineage>
</organism>
<dbReference type="Gene3D" id="3.60.110.10">
    <property type="entry name" value="Carbon-nitrogen hydrolase"/>
    <property type="match status" value="1"/>
</dbReference>
<dbReference type="InterPro" id="IPR036526">
    <property type="entry name" value="C-N_Hydrolase_sf"/>
</dbReference>
<dbReference type="PROSITE" id="PS50263">
    <property type="entry name" value="CN_HYDROLASE"/>
    <property type="match status" value="1"/>
</dbReference>
<sequence>MRISLLQLAAQKDVAENLTNARAAIDEASAEGAEMVVLPEHFALRETDKERRRAEAEAIPGGRILSMLQEAAQKNNVWVHGGSFAEKAEDGFFNTTAVINPQGELVTTYRKIHLFDYVAPDGTVYSESSMNGPGTKVVTYEAGGLTFGCSVCYDLRFPDLYMAMARAGVDVIMVTACFTFNTTRDHWETLMRARAIDTQCYMVGVNQFGSFPDGSRPTGGRSMIVDPWGVATTMAPDQVGSVMGTISTKRLQDVRARFSTAQVCGNFTVD</sequence>
<evidence type="ECO:0000256" key="1">
    <source>
        <dbReference type="ARBA" id="ARBA00010613"/>
    </source>
</evidence>
<proteinExistence type="inferred from homology"/>
<dbReference type="Proteomes" id="UP000051681">
    <property type="component" value="Unassembled WGS sequence"/>
</dbReference>
<dbReference type="PANTHER" id="PTHR23088">
    <property type="entry name" value="NITRILASE-RELATED"/>
    <property type="match status" value="1"/>
</dbReference>
<evidence type="ECO:0000256" key="2">
    <source>
        <dbReference type="ARBA" id="ARBA00022801"/>
    </source>
</evidence>
<dbReference type="AlphaFoldDB" id="A0A0P1GNN6"/>
<dbReference type="SUPFAM" id="SSF56317">
    <property type="entry name" value="Carbon-nitrogen hydrolase"/>
    <property type="match status" value="1"/>
</dbReference>
<evidence type="ECO:0000313" key="4">
    <source>
        <dbReference type="EMBL" id="CUH84130.1"/>
    </source>
</evidence>
<dbReference type="GO" id="GO:0016811">
    <property type="term" value="F:hydrolase activity, acting on carbon-nitrogen (but not peptide) bonds, in linear amides"/>
    <property type="evidence" value="ECO:0007669"/>
    <property type="project" value="InterPro"/>
</dbReference>
<accession>A0A0P1GNN6</accession>
<reference evidence="4 5" key="1">
    <citation type="submission" date="2015-09" db="EMBL/GenBank/DDBJ databases">
        <authorList>
            <consortium name="Swine Surveillance"/>
        </authorList>
    </citation>
    <scope>NUCLEOTIDE SEQUENCE [LARGE SCALE GENOMIC DNA]</scope>
    <source>
        <strain evidence="4 5">CECT 8383</strain>
    </source>
</reference>
<name>A0A0P1GNN6_9RHOB</name>
<dbReference type="InterPro" id="IPR045254">
    <property type="entry name" value="Nit1/2_C-N_Hydrolase"/>
</dbReference>
<evidence type="ECO:0000313" key="5">
    <source>
        <dbReference type="Proteomes" id="UP000051681"/>
    </source>
</evidence>
<dbReference type="EMBL" id="CYSF01000006">
    <property type="protein sequence ID" value="CUH84130.1"/>
    <property type="molecule type" value="Genomic_DNA"/>
</dbReference>
<feature type="domain" description="CN hydrolase" evidence="3">
    <location>
        <begin position="1"/>
        <end position="248"/>
    </location>
</feature>
<dbReference type="EC" id="3.5.1.100" evidence="4"/>